<evidence type="ECO:0000313" key="4">
    <source>
        <dbReference type="EMBL" id="KAK6738229.1"/>
    </source>
</evidence>
<feature type="domain" description="SCP" evidence="3">
    <location>
        <begin position="1260"/>
        <end position="1420"/>
    </location>
</feature>
<proteinExistence type="predicted"/>
<dbReference type="Proteomes" id="UP001303046">
    <property type="component" value="Unassembled WGS sequence"/>
</dbReference>
<dbReference type="EMBL" id="JAVFWL010000002">
    <property type="protein sequence ID" value="KAK6738229.1"/>
    <property type="molecule type" value="Genomic_DNA"/>
</dbReference>
<dbReference type="SUPFAM" id="SSF55797">
    <property type="entry name" value="PR-1-like"/>
    <property type="match status" value="1"/>
</dbReference>
<feature type="compositionally biased region" description="Basic residues" evidence="1">
    <location>
        <begin position="1108"/>
        <end position="1120"/>
    </location>
</feature>
<feature type="compositionally biased region" description="Basic residues" evidence="1">
    <location>
        <begin position="850"/>
        <end position="861"/>
    </location>
</feature>
<evidence type="ECO:0000313" key="5">
    <source>
        <dbReference type="Proteomes" id="UP001303046"/>
    </source>
</evidence>
<sequence>MVRVTPLLMIALILLGNNVPPTSQGIDWRKFFNRTLHSTATLQGTTVRSPAPTTAMKPSTKPPVTTHKPVSTASVAKPSTKATKKRKWTMPDWLRDHTSHKISPHTPIRTTKRAGTQKPHPISTRTTRRATTKKRHPPGAQTTVSVRKTSAKPRAATHKPSSSGSVKSTPTKATKKRKWTMPDWLRGHTTHKSSARTPARTTKRAGTQKPHPISTRTTVPVRKTSAKPRATTHKPSSSGSGRSTPTKATKKRKWTMPDWLRGHTTHKSSARTPARTTKRAGTQKPHPISTRTTVPVRKTSAKPRATTHKPSSSGSGRSTPTKATKKRKWTMPDWLRGHTTHKSSARTPARTTKRAGTQKPHPISARTTRRATTKKPHSQSTRTTVPVRKTSAKPRATTHKPSFSGSVKSTPTKTTKKRKWTMPDWLRGHTTHKSSARTPARTTKRAGTQKPHPISARTTRRATTKKRHPPGAQTTVSVRKTSAKPRATTHKPSFSGSGRSTPTKTTKKRKWTMPDWLRGHTTHKSSARTPARTTKRAGTQKPHPISTRTTVPVRKTSAKPRATTHKPSFSGSVKSTPTKATKKRKWTMPDWLRGHTTHKSSARTPARTTKRAGTQKPHPISTRTTVPVRKTSAKPRATTHKPSFSGSVKSTPTKTTKKRKWTMPDWLRGHTTHKSSARTPARTTKRAGTQKPHPISTRTTVPVRKTSAKPRATTHKPSSSGSVRSTPNKTTKKRKWTMPDWLRGHTTHKRSVKSTPTKTTKKRKWTMPDWLRGHTTHKSSARTPARTTKRAGTQKPHPISARTTRRATTKKRHPPGAQTTVSARKTSAKPRATTNKPSSGSVRSTPTKTTKNRRPTTKKPHTPGVLTTKRPTTGKPYPPGAQTTAPARKTSAKPKTEKPVTPKKVTKTRATTKAKTQKPPPPKPQTTKKAKTQKPAPPKPRTTRRPTTKKPHSQSTRTTVPVRKTSAKPRATTHKPSSSGSVRSTPTKTTKNKRPTTKKPHTPGALTTKRPTTGKPYPPGAQTTAPARKTSAKPRATTHKPSSGSLRSTPTKTTKNRRPTTKKPHTPGVLTTKRPTTGKPYPPGAQTTAPARKTSAKPKTEKPVTPKKVTKARVTTKAKTQKPPPPKPQTTKKAKTQKPAPPKPQPTKKAKTQKPAPPKPQPTKKAKTQKPAPPKPQPTKKAKTQKPAPPKPQPTKKAKTQKPAPPKPQPTKKAKTQKPAPPKPRPTKKVQPKPQPPPPPGPKKDSWPKPSCRNKRLTDNVRALFLEMHNNFRGSLAQGQKEKSHGWGIAPPASLMYKMKYNCDLESYSQQHASSCNTNPLPLHALNGYRENIYVLRTINTNPMEAARHTLQAWWKELAQFGMRSNMLFTADEYKRGTNHVLNWSKMAWWNNRSVGCAVHNCGKFYFIVCTYSEGGNKVNGHVYTVGATCSKCPKGQCDKQALCHW</sequence>
<accession>A0ABR1CIJ0</accession>
<organism evidence="4 5">
    <name type="scientific">Necator americanus</name>
    <name type="common">Human hookworm</name>
    <dbReference type="NCBI Taxonomy" id="51031"/>
    <lineage>
        <taxon>Eukaryota</taxon>
        <taxon>Metazoa</taxon>
        <taxon>Ecdysozoa</taxon>
        <taxon>Nematoda</taxon>
        <taxon>Chromadorea</taxon>
        <taxon>Rhabditida</taxon>
        <taxon>Rhabditina</taxon>
        <taxon>Rhabditomorpha</taxon>
        <taxon>Strongyloidea</taxon>
        <taxon>Ancylostomatidae</taxon>
        <taxon>Bunostominae</taxon>
        <taxon>Necator</taxon>
    </lineage>
</organism>
<feature type="compositionally biased region" description="Basic residues" evidence="1">
    <location>
        <begin position="1054"/>
        <end position="1065"/>
    </location>
</feature>
<feature type="compositionally biased region" description="Low complexity" evidence="1">
    <location>
        <begin position="234"/>
        <end position="247"/>
    </location>
</feature>
<comment type="caution">
    <text evidence="4">The sequence shown here is derived from an EMBL/GenBank/DDBJ whole genome shotgun (WGS) entry which is preliminary data.</text>
</comment>
<feature type="compositionally biased region" description="Polar residues" evidence="1">
    <location>
        <begin position="974"/>
        <end position="984"/>
    </location>
</feature>
<protein>
    <recommendedName>
        <fullName evidence="3">SCP domain-containing protein</fullName>
    </recommendedName>
</protein>
<feature type="chain" id="PRO_5045397605" description="SCP domain-containing protein" evidence="2">
    <location>
        <begin position="26"/>
        <end position="1446"/>
    </location>
</feature>
<evidence type="ECO:0000256" key="1">
    <source>
        <dbReference type="SAM" id="MobiDB-lite"/>
    </source>
</evidence>
<dbReference type="CDD" id="cd05380">
    <property type="entry name" value="CAP_euk"/>
    <property type="match status" value="1"/>
</dbReference>
<feature type="compositionally biased region" description="Basic residues" evidence="1">
    <location>
        <begin position="941"/>
        <end position="952"/>
    </location>
</feature>
<gene>
    <name evidence="4" type="primary">Necator_chrII.g8169</name>
    <name evidence="4" type="ORF">RB195_020375</name>
</gene>
<feature type="region of interest" description="Disordered" evidence="1">
    <location>
        <begin position="43"/>
        <end position="1254"/>
    </location>
</feature>
<feature type="compositionally biased region" description="Basic residues" evidence="1">
    <location>
        <begin position="990"/>
        <end position="1001"/>
    </location>
</feature>
<feature type="compositionally biased region" description="Basic residues" evidence="1">
    <location>
        <begin position="904"/>
        <end position="916"/>
    </location>
</feature>
<dbReference type="InterPro" id="IPR014044">
    <property type="entry name" value="CAP_dom"/>
</dbReference>
<feature type="compositionally biased region" description="Polar residues" evidence="1">
    <location>
        <begin position="43"/>
        <end position="52"/>
    </location>
</feature>
<keyword evidence="2" id="KW-0732">Signal</keyword>
<dbReference type="Gene3D" id="3.40.33.10">
    <property type="entry name" value="CAP"/>
    <property type="match status" value="1"/>
</dbReference>
<evidence type="ECO:0000256" key="2">
    <source>
        <dbReference type="SAM" id="SignalP"/>
    </source>
</evidence>
<reference evidence="4 5" key="1">
    <citation type="submission" date="2023-08" db="EMBL/GenBank/DDBJ databases">
        <title>A Necator americanus chromosomal reference genome.</title>
        <authorList>
            <person name="Ilik V."/>
            <person name="Petrzelkova K.J."/>
            <person name="Pardy F."/>
            <person name="Fuh T."/>
            <person name="Niatou-Singa F.S."/>
            <person name="Gouil Q."/>
            <person name="Baker L."/>
            <person name="Ritchie M.E."/>
            <person name="Jex A.R."/>
            <person name="Gazzola D."/>
            <person name="Li H."/>
            <person name="Toshio Fujiwara R."/>
            <person name="Zhan B."/>
            <person name="Aroian R.V."/>
            <person name="Pafco B."/>
            <person name="Schwarz E.M."/>
        </authorList>
    </citation>
    <scope>NUCLEOTIDE SEQUENCE [LARGE SCALE GENOMIC DNA]</scope>
    <source>
        <strain evidence="4 5">Aroian</strain>
        <tissue evidence="4">Whole animal</tissue>
    </source>
</reference>
<name>A0ABR1CIJ0_NECAM</name>
<feature type="compositionally biased region" description="Polar residues" evidence="1">
    <location>
        <begin position="490"/>
        <end position="500"/>
    </location>
</feature>
<feature type="compositionally biased region" description="Polar residues" evidence="1">
    <location>
        <begin position="159"/>
        <end position="172"/>
    </location>
</feature>
<feature type="compositionally biased region" description="Polar residues" evidence="1">
    <location>
        <begin position="715"/>
        <end position="729"/>
    </location>
</feature>
<feature type="compositionally biased region" description="Low complexity" evidence="1">
    <location>
        <begin position="309"/>
        <end position="322"/>
    </location>
</feature>
<feature type="compositionally biased region" description="Basic residues" evidence="1">
    <location>
        <begin position="126"/>
        <end position="137"/>
    </location>
</feature>
<feature type="compositionally biased region" description="Polar residues" evidence="1">
    <location>
        <begin position="565"/>
        <end position="579"/>
    </location>
</feature>
<feature type="signal peptide" evidence="2">
    <location>
        <begin position="1"/>
        <end position="25"/>
    </location>
</feature>
<feature type="compositionally biased region" description="Polar residues" evidence="1">
    <location>
        <begin position="1039"/>
        <end position="1048"/>
    </location>
</feature>
<feature type="compositionally biased region" description="Polar residues" evidence="1">
    <location>
        <begin position="832"/>
        <end position="844"/>
    </location>
</feature>
<dbReference type="InterPro" id="IPR035940">
    <property type="entry name" value="CAP_sf"/>
</dbReference>
<feature type="compositionally biased region" description="Basic residues" evidence="1">
    <location>
        <begin position="458"/>
        <end position="469"/>
    </location>
</feature>
<feature type="compositionally biased region" description="Basic residues" evidence="1">
    <location>
        <begin position="803"/>
        <end position="814"/>
    </location>
</feature>
<feature type="compositionally biased region" description="Basic residues" evidence="1">
    <location>
        <begin position="367"/>
        <end position="377"/>
    </location>
</feature>
<keyword evidence="5" id="KW-1185">Reference proteome</keyword>
<dbReference type="Pfam" id="PF00188">
    <property type="entry name" value="CAP"/>
    <property type="match status" value="1"/>
</dbReference>
<dbReference type="SMART" id="SM00198">
    <property type="entry name" value="SCP"/>
    <property type="match status" value="1"/>
</dbReference>
<evidence type="ECO:0000259" key="3">
    <source>
        <dbReference type="SMART" id="SM00198"/>
    </source>
</evidence>